<sequence length="972" mass="106395">MAQITNEMVTNLTLDIGSAQKSLRELTSTVKDSNNEWKIQEAQLKASGDAANASKARYEGLQNTLSEQKNKVDALKQALDNNNTETKKGQELQTYLTNELAKAERQYASYQGQLDKATQSYKYQESGLAKLNDELKQSNDLTDARARKLESEGHVEEAQKIRLDGLKNAQANYTKQLEIQTSELNKLADSGDKSSESYKRQELRVAQMGAKLAQTEREIKDFNRTEIKPETSGMNKVRDQLRSLDEALEGTRSRFKTIFMANLAANGVYSAFENIKEKISETLEGAKEYNKEQQVMNATWLTLTGNAGQGKDMVNSINQISTAFGQSNDVVNELSQQFYHVFNQKEPTEQLTKSMLTLGDTLGMNAADVERLGLNFTHMLTSGRMQLGDFNMITDQLPMYGEKLLEYEQKVQNNSKLTMAQLRDQMSAGKVSAHDATEVMNELGDKYKTASENMMNTATGMERVMQARGKALAGALIQPIMNAQNPVFGAVSKWVSDPKTEQEFNKVGDQISKSFGTITAAFGKSFSGKDFTSNADAFLNKTSDAIKRFGDYIAKHADDIRDFFKMVKELGTAGFGALGATLKIAIPLLEQVGKFASSHPTLFKVLAGSVIGFNLALKGTLGILMSFEKVKFAFDGLTKSAGSAAKGISLAFNFLKANPFILVISGIFALGTALVGLYKHNEKFREFVNGILKSAKSVFDKLKDVVAPVIQSFKIFGNTIKEVFVDSFNAAAKAISPFIKLFKSAFSGLDSEFSDIFKSIGKSFGSILKPFSDAGKKGGAIQSVADALDGISKWFIQNKSLFTTIGSFISKSIGTEIAAVGIIIRGFVEITLPLIKPAVNIVVAVIKGALSTIGNAFKIAWNGIKLVFDLLTFNWKNLGNDVKGIANGISGVITSVFKTMGAVVANIFNALVKVIDKALWSIGLGTKPIESFVKGTINLFNYLWKTTTNIFGDIADFISGTINDISRIWNKV</sequence>
<proteinExistence type="predicted"/>
<feature type="domain" description="Tape measure protein N-terminal" evidence="3">
    <location>
        <begin position="288"/>
        <end position="476"/>
    </location>
</feature>
<dbReference type="RefSeq" id="WP_147001072.1">
    <property type="nucleotide sequence ID" value="NZ_CP042387.1"/>
</dbReference>
<evidence type="ECO:0000256" key="1">
    <source>
        <dbReference type="SAM" id="Coils"/>
    </source>
</evidence>
<gene>
    <name evidence="4" type="ORF">FGL83_05560</name>
</gene>
<accession>A0AAP9EDQ6</accession>
<feature type="transmembrane region" description="Helical" evidence="2">
    <location>
        <begin position="570"/>
        <end position="589"/>
    </location>
</feature>
<keyword evidence="5" id="KW-1185">Reference proteome</keyword>
<protein>
    <recommendedName>
        <fullName evidence="3">Tape measure protein N-terminal domain-containing protein</fullName>
    </recommendedName>
</protein>
<keyword evidence="2" id="KW-0812">Transmembrane</keyword>
<dbReference type="EMBL" id="CP042387">
    <property type="protein sequence ID" value="QEA44161.1"/>
    <property type="molecule type" value="Genomic_DNA"/>
</dbReference>
<keyword evidence="2" id="KW-0472">Membrane</keyword>
<evidence type="ECO:0000259" key="3">
    <source>
        <dbReference type="Pfam" id="PF20155"/>
    </source>
</evidence>
<keyword evidence="2" id="KW-1133">Transmembrane helix</keyword>
<feature type="coiled-coil region" evidence="1">
    <location>
        <begin position="51"/>
        <end position="152"/>
    </location>
</feature>
<name>A0AAP9EDQ6_LEULA</name>
<feature type="transmembrane region" description="Helical" evidence="2">
    <location>
        <begin position="601"/>
        <end position="627"/>
    </location>
</feature>
<evidence type="ECO:0000256" key="2">
    <source>
        <dbReference type="SAM" id="Phobius"/>
    </source>
</evidence>
<dbReference type="AlphaFoldDB" id="A0AAP9EDQ6"/>
<keyword evidence="1" id="KW-0175">Coiled coil</keyword>
<dbReference type="Proteomes" id="UP000321298">
    <property type="component" value="Chromosome"/>
</dbReference>
<feature type="transmembrane region" description="Helical" evidence="2">
    <location>
        <begin position="660"/>
        <end position="678"/>
    </location>
</feature>
<dbReference type="InterPro" id="IPR013491">
    <property type="entry name" value="Tape_meas_N"/>
</dbReference>
<evidence type="ECO:0000313" key="5">
    <source>
        <dbReference type="Proteomes" id="UP000321298"/>
    </source>
</evidence>
<feature type="coiled-coil region" evidence="1">
    <location>
        <begin position="198"/>
        <end position="292"/>
    </location>
</feature>
<reference evidence="4 5" key="1">
    <citation type="submission" date="2019-06" db="EMBL/GenBank/DDBJ databases">
        <title>Genome analyses of bacteria isolated from kimchi.</title>
        <authorList>
            <person name="Lee S."/>
            <person name="Ahn S."/>
            <person name="Roh S."/>
        </authorList>
    </citation>
    <scope>NUCLEOTIDE SEQUENCE [LARGE SCALE GENOMIC DNA]</scope>
    <source>
        <strain evidence="4 5">CBA3625</strain>
    </source>
</reference>
<dbReference type="GeneID" id="66531655"/>
<dbReference type="Pfam" id="PF20155">
    <property type="entry name" value="TMP_3"/>
    <property type="match status" value="1"/>
</dbReference>
<evidence type="ECO:0000313" key="4">
    <source>
        <dbReference type="EMBL" id="QEA44161.1"/>
    </source>
</evidence>
<organism evidence="4 5">
    <name type="scientific">Leuconostoc lactis</name>
    <dbReference type="NCBI Taxonomy" id="1246"/>
    <lineage>
        <taxon>Bacteria</taxon>
        <taxon>Bacillati</taxon>
        <taxon>Bacillota</taxon>
        <taxon>Bacilli</taxon>
        <taxon>Lactobacillales</taxon>
        <taxon>Lactobacillaceae</taxon>
        <taxon>Leuconostoc</taxon>
    </lineage>
</organism>